<dbReference type="SUPFAM" id="SSF50814">
    <property type="entry name" value="Lipocalins"/>
    <property type="match status" value="1"/>
</dbReference>
<dbReference type="Gene3D" id="2.40.128.20">
    <property type="match status" value="1"/>
</dbReference>
<gene>
    <name evidence="2" type="ORF">MSPICULIGERA_LOCUS20084</name>
</gene>
<dbReference type="InterPro" id="IPR012674">
    <property type="entry name" value="Calycin"/>
</dbReference>
<organism evidence="2 3">
    <name type="scientific">Mesorhabditis spiculigera</name>
    <dbReference type="NCBI Taxonomy" id="96644"/>
    <lineage>
        <taxon>Eukaryota</taxon>
        <taxon>Metazoa</taxon>
        <taxon>Ecdysozoa</taxon>
        <taxon>Nematoda</taxon>
        <taxon>Chromadorea</taxon>
        <taxon>Rhabditida</taxon>
        <taxon>Rhabditina</taxon>
        <taxon>Rhabditomorpha</taxon>
        <taxon>Rhabditoidea</taxon>
        <taxon>Rhabditidae</taxon>
        <taxon>Mesorhabditinae</taxon>
        <taxon>Mesorhabditis</taxon>
    </lineage>
</organism>
<reference evidence="2" key="1">
    <citation type="submission" date="2023-06" db="EMBL/GenBank/DDBJ databases">
        <authorList>
            <person name="Delattre M."/>
        </authorList>
    </citation>
    <scope>NUCLEOTIDE SEQUENCE</scope>
    <source>
        <strain evidence="2">AF72</strain>
    </source>
</reference>
<dbReference type="EMBL" id="CATQJA010002664">
    <property type="protein sequence ID" value="CAJ0581935.1"/>
    <property type="molecule type" value="Genomic_DNA"/>
</dbReference>
<dbReference type="InterPro" id="IPR045165">
    <property type="entry name" value="Nitrobindin"/>
</dbReference>
<keyword evidence="3" id="KW-1185">Reference proteome</keyword>
<comment type="caution">
    <text evidence="2">The sequence shown here is derived from an EMBL/GenBank/DDBJ whole genome shotgun (WGS) entry which is preliminary data.</text>
</comment>
<name>A0AA36D8A6_9BILA</name>
<dbReference type="PANTHER" id="PTHR15854:SF17">
    <property type="entry name" value="SHKT DOMAIN-CONTAINING PROTEIN"/>
    <property type="match status" value="1"/>
</dbReference>
<evidence type="ECO:0000259" key="1">
    <source>
        <dbReference type="PROSITE" id="PS00022"/>
    </source>
</evidence>
<dbReference type="PROSITE" id="PS00022">
    <property type="entry name" value="EGF_1"/>
    <property type="match status" value="1"/>
</dbReference>
<sequence>MCQPTVRGTCGQYGWCETRQSGNRCHCPPGKMGIKCSRPCQDVFKSCKKWLEEDRCYWARNTTSFFMDNCASSCEECKGDGKVLKLALPPMLEPLSWLVGKWVARTSSGQRFPTTLTGPYEEILDVQISEVPAFDRPGINISIFAKSLDNWETHSELGFMTGKPFNEDNGFLREAGPGEDLVAIELVSNTGLMTIEEGIIRGQSIVIESKYRQSMFGIADAFQEAKRKFTLISPGSLEERTIFKDKYGVEKKWLKRYRLVHDYLGEIIDSKEQRK</sequence>
<evidence type="ECO:0000313" key="3">
    <source>
        <dbReference type="Proteomes" id="UP001177023"/>
    </source>
</evidence>
<dbReference type="InterPro" id="IPR014878">
    <property type="entry name" value="THAP4-like_heme-bd"/>
</dbReference>
<dbReference type="AlphaFoldDB" id="A0AA36D8A6"/>
<dbReference type="Pfam" id="PF08768">
    <property type="entry name" value="THAP4_heme-bd"/>
    <property type="match status" value="1"/>
</dbReference>
<feature type="domain" description="EGF-like" evidence="1">
    <location>
        <begin position="25"/>
        <end position="36"/>
    </location>
</feature>
<proteinExistence type="predicted"/>
<dbReference type="PANTHER" id="PTHR15854">
    <property type="entry name" value="THAP4 PROTEIN"/>
    <property type="match status" value="1"/>
</dbReference>
<accession>A0AA36D8A6</accession>
<dbReference type="InterPro" id="IPR000742">
    <property type="entry name" value="EGF"/>
</dbReference>
<feature type="non-terminal residue" evidence="2">
    <location>
        <position position="1"/>
    </location>
</feature>
<evidence type="ECO:0000313" key="2">
    <source>
        <dbReference type="EMBL" id="CAJ0581935.1"/>
    </source>
</evidence>
<protein>
    <recommendedName>
        <fullName evidence="1">EGF-like domain-containing protein</fullName>
    </recommendedName>
</protein>
<dbReference type="Proteomes" id="UP001177023">
    <property type="component" value="Unassembled WGS sequence"/>
</dbReference>